<dbReference type="SUPFAM" id="SSF56176">
    <property type="entry name" value="FAD-binding/transporter-associated domain-like"/>
    <property type="match status" value="1"/>
</dbReference>
<evidence type="ECO:0000313" key="8">
    <source>
        <dbReference type="Proteomes" id="UP000675409"/>
    </source>
</evidence>
<keyword evidence="3" id="KW-0285">Flavoprotein</keyword>
<evidence type="ECO:0000256" key="5">
    <source>
        <dbReference type="ARBA" id="ARBA00023002"/>
    </source>
</evidence>
<evidence type="ECO:0000256" key="1">
    <source>
        <dbReference type="ARBA" id="ARBA00001974"/>
    </source>
</evidence>
<keyword evidence="5" id="KW-0560">Oxidoreductase</keyword>
<evidence type="ECO:0000259" key="6">
    <source>
        <dbReference type="PROSITE" id="PS51387"/>
    </source>
</evidence>
<comment type="similarity">
    <text evidence="2">Belongs to the oxygen-dependent FAD-linked oxidoreductase family.</text>
</comment>
<accession>A0ABS1LQ68</accession>
<reference evidence="7 8" key="1">
    <citation type="journal article" date="2021" name="Arch. Microbiol.">
        <title>Myceligenerans indicum sp. nov., an actinobacterium isolated from mangrove sediment of Sundarbans, India.</title>
        <authorList>
            <person name="Asha K."/>
            <person name="Bhadury P."/>
        </authorList>
    </citation>
    <scope>NUCLEOTIDE SEQUENCE [LARGE SCALE GENOMIC DNA]</scope>
    <source>
        <strain evidence="7 8">I2</strain>
    </source>
</reference>
<dbReference type="InterPro" id="IPR016169">
    <property type="entry name" value="FAD-bd_PCMH_sub2"/>
</dbReference>
<proteinExistence type="inferred from homology"/>
<protein>
    <submittedName>
        <fullName evidence="7">FAD-dependent oxidoreductase</fullName>
    </submittedName>
</protein>
<dbReference type="Gene3D" id="3.30.465.10">
    <property type="match status" value="1"/>
</dbReference>
<keyword evidence="8" id="KW-1185">Reference proteome</keyword>
<feature type="domain" description="FAD-binding PCMH-type" evidence="6">
    <location>
        <begin position="40"/>
        <end position="210"/>
    </location>
</feature>
<keyword evidence="4" id="KW-0274">FAD</keyword>
<dbReference type="InterPro" id="IPR016166">
    <property type="entry name" value="FAD-bd_PCMH"/>
</dbReference>
<dbReference type="PROSITE" id="PS51387">
    <property type="entry name" value="FAD_PCMH"/>
    <property type="match status" value="1"/>
</dbReference>
<dbReference type="RefSeq" id="WP_201850566.1">
    <property type="nucleotide sequence ID" value="NZ_JABBYC010000057.1"/>
</dbReference>
<gene>
    <name evidence="7" type="ORF">HGK34_19585</name>
</gene>
<evidence type="ECO:0000256" key="2">
    <source>
        <dbReference type="ARBA" id="ARBA00005466"/>
    </source>
</evidence>
<name>A0ABS1LQ68_9MICO</name>
<dbReference type="InterPro" id="IPR006094">
    <property type="entry name" value="Oxid_FAD_bind_N"/>
</dbReference>
<dbReference type="InterPro" id="IPR036318">
    <property type="entry name" value="FAD-bd_PCMH-like_sf"/>
</dbReference>
<comment type="caution">
    <text evidence="7">The sequence shown here is derived from an EMBL/GenBank/DDBJ whole genome shotgun (WGS) entry which is preliminary data.</text>
</comment>
<organism evidence="7 8">
    <name type="scientific">Myceligenerans indicum</name>
    <dbReference type="NCBI Taxonomy" id="2593663"/>
    <lineage>
        <taxon>Bacteria</taxon>
        <taxon>Bacillati</taxon>
        <taxon>Actinomycetota</taxon>
        <taxon>Actinomycetes</taxon>
        <taxon>Micrococcales</taxon>
        <taxon>Promicromonosporaceae</taxon>
        <taxon>Myceligenerans</taxon>
    </lineage>
</organism>
<dbReference type="InterPro" id="IPR050416">
    <property type="entry name" value="FAD-linked_Oxidoreductase"/>
</dbReference>
<evidence type="ECO:0000256" key="4">
    <source>
        <dbReference type="ARBA" id="ARBA00022827"/>
    </source>
</evidence>
<dbReference type="Proteomes" id="UP000675409">
    <property type="component" value="Unassembled WGS sequence"/>
</dbReference>
<dbReference type="Gene3D" id="3.30.43.10">
    <property type="entry name" value="Uridine Diphospho-n-acetylenolpyruvylglucosamine Reductase, domain 2"/>
    <property type="match status" value="1"/>
</dbReference>
<dbReference type="Pfam" id="PF01565">
    <property type="entry name" value="FAD_binding_4"/>
    <property type="match status" value="1"/>
</dbReference>
<comment type="cofactor">
    <cofactor evidence="1">
        <name>FAD</name>
        <dbReference type="ChEBI" id="CHEBI:57692"/>
    </cofactor>
</comment>
<dbReference type="InterPro" id="IPR016167">
    <property type="entry name" value="FAD-bd_PCMH_sub1"/>
</dbReference>
<evidence type="ECO:0000313" key="7">
    <source>
        <dbReference type="EMBL" id="MBL0888457.1"/>
    </source>
</evidence>
<dbReference type="Gene3D" id="3.40.462.20">
    <property type="match status" value="1"/>
</dbReference>
<evidence type="ECO:0000256" key="3">
    <source>
        <dbReference type="ARBA" id="ARBA00022630"/>
    </source>
</evidence>
<sequence length="448" mass="45782">MPTVSPHPSLSALADAFGDRLLTSVSPELPALAATVFDGDPRVPAALARPRTTAEVSDAVRAARDAGLPYTVRSGGHSYARSSVLDGGLVLDLRLMDGIRVDRDTRIGHAQGGATAGAYTGAAGEHGLATGFGDTGSVGIAGLTLGGGIGFLSRRDGLTLDNLAGAEVVLGDGRVVETGPDQEPDLFWALRGGGAGLGVVTRLDLRLQETRDVVGGMLAWRPDPHVLSDVVAAIAAAPDDLSGMVNVMLAPPAPFLPADLHGKPVIMALVCWSGAPRDADDVLAPLRAHAPLVDLVEAKPYPAMFGGGPDTAGLRGATATGFTDVPDAAAAAVMIDAVRTATAPQALVNLRIMGGEIARTGVEETAFAHRDQAVMTTIAGMTSEPDQEADVRAWVSEASARIAVDRGPAYVNFLSGAAPADLARAFPGRTGERLRAVHAQYGSVGANA</sequence>
<dbReference type="PANTHER" id="PTHR42973:SF39">
    <property type="entry name" value="FAD-BINDING PCMH-TYPE DOMAIN-CONTAINING PROTEIN"/>
    <property type="match status" value="1"/>
</dbReference>
<dbReference type="PANTHER" id="PTHR42973">
    <property type="entry name" value="BINDING OXIDOREDUCTASE, PUTATIVE (AFU_ORTHOLOGUE AFUA_1G17690)-RELATED"/>
    <property type="match status" value="1"/>
</dbReference>
<dbReference type="EMBL" id="JABBYC010000057">
    <property type="protein sequence ID" value="MBL0888457.1"/>
    <property type="molecule type" value="Genomic_DNA"/>
</dbReference>